<comment type="caution">
    <text evidence="3">The sequence shown here is derived from an EMBL/GenBank/DDBJ whole genome shotgun (WGS) entry which is preliminary data.</text>
</comment>
<evidence type="ECO:0000313" key="4">
    <source>
        <dbReference type="Proteomes" id="UP000630887"/>
    </source>
</evidence>
<protein>
    <recommendedName>
        <fullName evidence="2">Amidohydrolase-related domain-containing protein</fullName>
    </recommendedName>
</protein>
<dbReference type="InterPro" id="IPR032466">
    <property type="entry name" value="Metal_Hydrolase"/>
</dbReference>
<evidence type="ECO:0000313" key="3">
    <source>
        <dbReference type="EMBL" id="GIG06413.1"/>
    </source>
</evidence>
<evidence type="ECO:0000259" key="2">
    <source>
        <dbReference type="Pfam" id="PF01979"/>
    </source>
</evidence>
<dbReference type="InterPro" id="IPR006680">
    <property type="entry name" value="Amidohydro-rel"/>
</dbReference>
<dbReference type="Proteomes" id="UP000630887">
    <property type="component" value="Unassembled WGS sequence"/>
</dbReference>
<dbReference type="SUPFAM" id="SSF51556">
    <property type="entry name" value="Metallo-dependent hydrolases"/>
    <property type="match status" value="1"/>
</dbReference>
<sequence length="431" mass="44160">MPGTGHSGEATGLARAGPTHHPDVMTTQTYARPNLLVLRARRLFDGAGGPMLDEPSVVVDGGRIVSVVRGAANVPAGADVVDLPSATLLPGLVDSHVHLAFDATADPIARLGERDDAAAYAAMCTAARAAAAGGVTTVRDLGDRGYLSLRVRAAARAGDHTLPEVVAAGVPITTPGGHCHFLGESAAGVADLRAAVRARAERGVDVIKIMASGGNITPGSRPELAQYSVHELRAVVEQAHELGLRVAAHAHGTSSIVAATEAGVDSLEHATFINAGSVDDIPDGLLDTIVSRGIALSLTFGTRPVDGHAVPPSIATRMPRFVTNAARMRAAGGRIVIGTDAGIAPVKPHFVLRHAVPQLAPLGMGGAEALHAVTARAADVIGLGHRKGRIAVGYDADILAVSGDPVAEPDAIHRLQAVYVRGVRLPGRPLR</sequence>
<reference evidence="3 4" key="1">
    <citation type="submission" date="2021-01" db="EMBL/GenBank/DDBJ databases">
        <title>Whole genome shotgun sequence of Catellatospora coxensis NBRC 107359.</title>
        <authorList>
            <person name="Komaki H."/>
            <person name="Tamura T."/>
        </authorList>
    </citation>
    <scope>NUCLEOTIDE SEQUENCE [LARGE SCALE GENOMIC DNA]</scope>
    <source>
        <strain evidence="3 4">NBRC 107359</strain>
    </source>
</reference>
<dbReference type="EMBL" id="BONI01000023">
    <property type="protein sequence ID" value="GIG06413.1"/>
    <property type="molecule type" value="Genomic_DNA"/>
</dbReference>
<proteinExistence type="predicted"/>
<dbReference type="GO" id="GO:0016810">
    <property type="term" value="F:hydrolase activity, acting on carbon-nitrogen (but not peptide) bonds"/>
    <property type="evidence" value="ECO:0007669"/>
    <property type="project" value="InterPro"/>
</dbReference>
<dbReference type="Gene3D" id="3.20.20.140">
    <property type="entry name" value="Metal-dependent hydrolases"/>
    <property type="match status" value="1"/>
</dbReference>
<accession>A0A8J3KPS5</accession>
<dbReference type="InterPro" id="IPR011059">
    <property type="entry name" value="Metal-dep_hydrolase_composite"/>
</dbReference>
<name>A0A8J3KPS5_9ACTN</name>
<feature type="region of interest" description="Disordered" evidence="1">
    <location>
        <begin position="1"/>
        <end position="25"/>
    </location>
</feature>
<organism evidence="3 4">
    <name type="scientific">Catellatospora coxensis</name>
    <dbReference type="NCBI Taxonomy" id="310354"/>
    <lineage>
        <taxon>Bacteria</taxon>
        <taxon>Bacillati</taxon>
        <taxon>Actinomycetota</taxon>
        <taxon>Actinomycetes</taxon>
        <taxon>Micromonosporales</taxon>
        <taxon>Micromonosporaceae</taxon>
        <taxon>Catellatospora</taxon>
    </lineage>
</organism>
<feature type="domain" description="Amidohydrolase-related" evidence="2">
    <location>
        <begin position="87"/>
        <end position="422"/>
    </location>
</feature>
<gene>
    <name evidence="3" type="ORF">Cco03nite_31130</name>
</gene>
<keyword evidence="4" id="KW-1185">Reference proteome</keyword>
<dbReference type="InterPro" id="IPR051781">
    <property type="entry name" value="Metallo-dep_Hydrolase"/>
</dbReference>
<evidence type="ECO:0000256" key="1">
    <source>
        <dbReference type="SAM" id="MobiDB-lite"/>
    </source>
</evidence>
<dbReference type="Gene3D" id="2.30.40.10">
    <property type="entry name" value="Urease, subunit C, domain 1"/>
    <property type="match status" value="1"/>
</dbReference>
<dbReference type="AlphaFoldDB" id="A0A8J3KPS5"/>
<dbReference type="PANTHER" id="PTHR43135:SF3">
    <property type="entry name" value="ALPHA-D-RIBOSE 1-METHYLPHOSPHONATE 5-TRIPHOSPHATE DIPHOSPHATASE"/>
    <property type="match status" value="1"/>
</dbReference>
<dbReference type="SUPFAM" id="SSF51338">
    <property type="entry name" value="Composite domain of metallo-dependent hydrolases"/>
    <property type="match status" value="1"/>
</dbReference>
<dbReference type="PANTHER" id="PTHR43135">
    <property type="entry name" value="ALPHA-D-RIBOSE 1-METHYLPHOSPHONATE 5-TRIPHOSPHATE DIPHOSPHATASE"/>
    <property type="match status" value="1"/>
</dbReference>
<dbReference type="Pfam" id="PF01979">
    <property type="entry name" value="Amidohydro_1"/>
    <property type="match status" value="1"/>
</dbReference>